<dbReference type="RefSeq" id="WP_208339427.1">
    <property type="nucleotide sequence ID" value="NZ_CAWQFN010000531.1"/>
</dbReference>
<keyword evidence="2" id="KW-1185">Reference proteome</keyword>
<proteinExistence type="predicted"/>
<dbReference type="Proteomes" id="UP000667802">
    <property type="component" value="Unassembled WGS sequence"/>
</dbReference>
<name>A0AAP5MC09_9CYAN</name>
<protein>
    <submittedName>
        <fullName evidence="1">Uncharacterized protein</fullName>
    </submittedName>
</protein>
<evidence type="ECO:0000313" key="1">
    <source>
        <dbReference type="EMBL" id="MDR9898622.1"/>
    </source>
</evidence>
<comment type="caution">
    <text evidence="1">The sequence shown here is derived from an EMBL/GenBank/DDBJ whole genome shotgun (WGS) entry which is preliminary data.</text>
</comment>
<organism evidence="1 2">
    <name type="scientific">Aetokthonos hydrillicola Thurmond2011</name>
    <dbReference type="NCBI Taxonomy" id="2712845"/>
    <lineage>
        <taxon>Bacteria</taxon>
        <taxon>Bacillati</taxon>
        <taxon>Cyanobacteriota</taxon>
        <taxon>Cyanophyceae</taxon>
        <taxon>Nostocales</taxon>
        <taxon>Hapalosiphonaceae</taxon>
        <taxon>Aetokthonos</taxon>
    </lineage>
</organism>
<evidence type="ECO:0000313" key="2">
    <source>
        <dbReference type="Proteomes" id="UP000667802"/>
    </source>
</evidence>
<sequence>MTLQELQNQALQLSIEKRWQLVNVLLHSLQAETMPVSKQQGLAASLIGIAKTNASPPTDEEVQVMLNERRVNKYL</sequence>
<dbReference type="AlphaFoldDB" id="A0AAP5MC09"/>
<gene>
    <name evidence="1" type="ORF">G7B40_029285</name>
</gene>
<accession>A0AAP5MC09</accession>
<reference evidence="2" key="1">
    <citation type="journal article" date="2021" name="Science">
        <title>Hunting the eagle killer: A cyanobacterial neurotoxin causes vacuolar myelinopathy.</title>
        <authorList>
            <person name="Breinlinger S."/>
            <person name="Phillips T.J."/>
            <person name="Haram B.N."/>
            <person name="Mares J."/>
            <person name="Martinez Yerena J.A."/>
            <person name="Hrouzek P."/>
            <person name="Sobotka R."/>
            <person name="Henderson W.M."/>
            <person name="Schmieder P."/>
            <person name="Williams S.M."/>
            <person name="Lauderdale J.D."/>
            <person name="Wilde H.D."/>
            <person name="Gerrin W."/>
            <person name="Kust A."/>
            <person name="Washington J.W."/>
            <person name="Wagner C."/>
            <person name="Geier B."/>
            <person name="Liebeke M."/>
            <person name="Enke H."/>
            <person name="Niedermeyer T.H.J."/>
            <person name="Wilde S.B."/>
        </authorList>
    </citation>
    <scope>NUCLEOTIDE SEQUENCE [LARGE SCALE GENOMIC DNA]</scope>
    <source>
        <strain evidence="2">Thurmond2011</strain>
    </source>
</reference>
<dbReference type="EMBL" id="JAALHA020000019">
    <property type="protein sequence ID" value="MDR9898622.1"/>
    <property type="molecule type" value="Genomic_DNA"/>
</dbReference>